<name>A0ABW3DXL5_9ACTN</name>
<evidence type="ECO:0000313" key="7">
    <source>
        <dbReference type="Proteomes" id="UP001597024"/>
    </source>
</evidence>
<dbReference type="SUPFAM" id="SSF51230">
    <property type="entry name" value="Single hybrid motif"/>
    <property type="match status" value="1"/>
</dbReference>
<organism evidence="6 7">
    <name type="scientific">Streptosporangium algeriense</name>
    <dbReference type="NCBI Taxonomy" id="1682748"/>
    <lineage>
        <taxon>Bacteria</taxon>
        <taxon>Bacillati</taxon>
        <taxon>Actinomycetota</taxon>
        <taxon>Actinomycetes</taxon>
        <taxon>Streptosporangiales</taxon>
        <taxon>Streptosporangiaceae</taxon>
        <taxon>Streptosporangium</taxon>
    </lineage>
</organism>
<evidence type="ECO:0000256" key="4">
    <source>
        <dbReference type="ARBA" id="ARBA00023315"/>
    </source>
</evidence>
<dbReference type="InterPro" id="IPR003016">
    <property type="entry name" value="2-oxoA_DH_lipoyl-BS"/>
</dbReference>
<dbReference type="PANTHER" id="PTHR43178">
    <property type="entry name" value="DIHYDROLIPOAMIDE ACETYLTRANSFERASE COMPONENT OF PYRUVATE DEHYDROGENASE COMPLEX"/>
    <property type="match status" value="1"/>
</dbReference>
<dbReference type="CDD" id="cd06849">
    <property type="entry name" value="lipoyl_domain"/>
    <property type="match status" value="1"/>
</dbReference>
<gene>
    <name evidence="6" type="ORF">ACFQ08_28940</name>
</gene>
<dbReference type="InterPro" id="IPR011053">
    <property type="entry name" value="Single_hybrid_motif"/>
</dbReference>
<feature type="domain" description="Lipoyl-binding" evidence="5">
    <location>
        <begin position="4"/>
        <end position="79"/>
    </location>
</feature>
<dbReference type="PANTHER" id="PTHR43178:SF5">
    <property type="entry name" value="LIPOAMIDE ACYLTRANSFERASE COMPONENT OF BRANCHED-CHAIN ALPHA-KETO ACID DEHYDROGENASE COMPLEX, MITOCHONDRIAL"/>
    <property type="match status" value="1"/>
</dbReference>
<comment type="cofactor">
    <cofactor evidence="1">
        <name>(R)-lipoate</name>
        <dbReference type="ChEBI" id="CHEBI:83088"/>
    </cofactor>
</comment>
<dbReference type="PROSITE" id="PS50968">
    <property type="entry name" value="BIOTINYL_LIPOYL"/>
    <property type="match status" value="1"/>
</dbReference>
<evidence type="ECO:0000256" key="3">
    <source>
        <dbReference type="ARBA" id="ARBA00022823"/>
    </source>
</evidence>
<keyword evidence="2" id="KW-0808">Transferase</keyword>
<dbReference type="InterPro" id="IPR000089">
    <property type="entry name" value="Biotin_lipoyl"/>
</dbReference>
<dbReference type="Gene3D" id="2.40.50.100">
    <property type="match status" value="1"/>
</dbReference>
<evidence type="ECO:0000313" key="6">
    <source>
        <dbReference type="EMBL" id="MFD0888581.1"/>
    </source>
</evidence>
<dbReference type="PROSITE" id="PS00189">
    <property type="entry name" value="LIPOYL"/>
    <property type="match status" value="1"/>
</dbReference>
<comment type="caution">
    <text evidence="6">The sequence shown here is derived from an EMBL/GenBank/DDBJ whole genome shotgun (WGS) entry which is preliminary data.</text>
</comment>
<feature type="non-terminal residue" evidence="6">
    <location>
        <position position="90"/>
    </location>
</feature>
<accession>A0ABW3DXL5</accession>
<dbReference type="Pfam" id="PF00364">
    <property type="entry name" value="Biotin_lipoyl"/>
    <property type="match status" value="1"/>
</dbReference>
<dbReference type="Proteomes" id="UP001597024">
    <property type="component" value="Unassembled WGS sequence"/>
</dbReference>
<keyword evidence="4" id="KW-0012">Acyltransferase</keyword>
<protein>
    <submittedName>
        <fullName evidence="6">Biotin/lipoyl-containing protein</fullName>
    </submittedName>
</protein>
<keyword evidence="3" id="KW-0450">Lipoyl</keyword>
<evidence type="ECO:0000256" key="1">
    <source>
        <dbReference type="ARBA" id="ARBA00001938"/>
    </source>
</evidence>
<proteinExistence type="predicted"/>
<sequence>MSELRRFALPDVGEGLVEAEIVRWHVRPGETVRVNQVILEIETAKAVVELPCPFAGTVRELLVEEGTTVGVGTPLITVAAGGDDPPVTPP</sequence>
<dbReference type="EMBL" id="JBHTHX010001398">
    <property type="protein sequence ID" value="MFD0888581.1"/>
    <property type="molecule type" value="Genomic_DNA"/>
</dbReference>
<evidence type="ECO:0000256" key="2">
    <source>
        <dbReference type="ARBA" id="ARBA00022679"/>
    </source>
</evidence>
<evidence type="ECO:0000259" key="5">
    <source>
        <dbReference type="PROSITE" id="PS50968"/>
    </source>
</evidence>
<reference evidence="7" key="1">
    <citation type="journal article" date="2019" name="Int. J. Syst. Evol. Microbiol.">
        <title>The Global Catalogue of Microorganisms (GCM) 10K type strain sequencing project: providing services to taxonomists for standard genome sequencing and annotation.</title>
        <authorList>
            <consortium name="The Broad Institute Genomics Platform"/>
            <consortium name="The Broad Institute Genome Sequencing Center for Infectious Disease"/>
            <person name="Wu L."/>
            <person name="Ma J."/>
        </authorList>
    </citation>
    <scope>NUCLEOTIDE SEQUENCE [LARGE SCALE GENOMIC DNA]</scope>
    <source>
        <strain evidence="7">CCUG 62974</strain>
    </source>
</reference>
<keyword evidence="7" id="KW-1185">Reference proteome</keyword>
<dbReference type="InterPro" id="IPR050743">
    <property type="entry name" value="2-oxoacid_DH_E2_comp"/>
</dbReference>